<dbReference type="Gene3D" id="3.30.160.60">
    <property type="entry name" value="Classic Zinc Finger"/>
    <property type="match status" value="7"/>
</dbReference>
<feature type="compositionally biased region" description="Basic and acidic residues" evidence="9">
    <location>
        <begin position="249"/>
        <end position="261"/>
    </location>
</feature>
<evidence type="ECO:0000256" key="2">
    <source>
        <dbReference type="ARBA" id="ARBA00022723"/>
    </source>
</evidence>
<keyword evidence="3" id="KW-0677">Repeat</keyword>
<evidence type="ECO:0000256" key="1">
    <source>
        <dbReference type="ARBA" id="ARBA00004123"/>
    </source>
</evidence>
<keyword evidence="5 8" id="KW-0862">Zinc</keyword>
<feature type="binding site" evidence="8">
    <location>
        <position position="50"/>
    </location>
    <ligand>
        <name>Zn(2+)</name>
        <dbReference type="ChEBI" id="CHEBI:29105"/>
    </ligand>
</feature>
<dbReference type="SUPFAM" id="SSF57667">
    <property type="entry name" value="beta-beta-alpha zinc fingers"/>
    <property type="match status" value="4"/>
</dbReference>
<reference evidence="12" key="1">
    <citation type="submission" date="2021-12" db="EMBL/GenBank/DDBJ databases">
        <authorList>
            <person name="King R."/>
        </authorList>
    </citation>
    <scope>NUCLEOTIDE SEQUENCE</scope>
</reference>
<evidence type="ECO:0000256" key="4">
    <source>
        <dbReference type="ARBA" id="ARBA00022771"/>
    </source>
</evidence>
<dbReference type="PROSITE" id="PS50157">
    <property type="entry name" value="ZINC_FINGER_C2H2_2"/>
    <property type="match status" value="6"/>
</dbReference>
<feature type="domain" description="C2H2-type" evidence="10">
    <location>
        <begin position="569"/>
        <end position="596"/>
    </location>
</feature>
<protein>
    <submittedName>
        <fullName evidence="12">Uncharacterized protein</fullName>
    </submittedName>
</protein>
<dbReference type="PROSITE" id="PS51915">
    <property type="entry name" value="ZAD"/>
    <property type="match status" value="1"/>
</dbReference>
<dbReference type="InterPro" id="IPR012934">
    <property type="entry name" value="Znf_AD"/>
</dbReference>
<feature type="domain" description="ZAD" evidence="11">
    <location>
        <begin position="5"/>
        <end position="74"/>
    </location>
</feature>
<dbReference type="EMBL" id="OU963907">
    <property type="protein sequence ID" value="CAH2982290.1"/>
    <property type="molecule type" value="Genomic_DNA"/>
</dbReference>
<feature type="domain" description="C2H2-type" evidence="10">
    <location>
        <begin position="597"/>
        <end position="624"/>
    </location>
</feature>
<keyword evidence="13" id="KW-1185">Reference proteome</keyword>
<dbReference type="Pfam" id="PF00096">
    <property type="entry name" value="zf-C2H2"/>
    <property type="match status" value="3"/>
</dbReference>
<dbReference type="InterPro" id="IPR013087">
    <property type="entry name" value="Znf_C2H2_type"/>
</dbReference>
<evidence type="ECO:0000256" key="3">
    <source>
        <dbReference type="ARBA" id="ARBA00022737"/>
    </source>
</evidence>
<dbReference type="InterPro" id="IPR036236">
    <property type="entry name" value="Znf_C2H2_sf"/>
</dbReference>
<feature type="region of interest" description="Disordered" evidence="9">
    <location>
        <begin position="174"/>
        <end position="216"/>
    </location>
</feature>
<keyword evidence="6" id="KW-0539">Nucleus</keyword>
<evidence type="ECO:0000256" key="6">
    <source>
        <dbReference type="ARBA" id="ARBA00023242"/>
    </source>
</evidence>
<gene>
    <name evidence="12" type="ORF">CHILSU_LOCUS2734</name>
</gene>
<sequence>MDGVQICRICLITDVKMYDLQAFPFDHYCLNNIGIDLSSVILPSYACYECAALIKKFHFFREKCLKGQAVLSSTLRATGQISLQNISQIDRRKLELSSKITLNTINANGKQEYCYVFEENIKNEPIIDEINDNDIIDNDIIDSEINDKEHIDNKYNVETKVIKEEITFDENSMTNLYSSDDDNEPLSYHKSNKEKKEKKKSEKKRRKKTEEKVDDSSVIVEGAEASEDISELLPILESATQKKKRGRPKKVDKEEQNTNKEKKQRRTQNTGGVDPEDIDLEEYVTVINLTMEEQMEEVRKRQQSSNYQNAPFQCNLCYRGFIETQAWKHHVGKHDPSSGDIECQVCKFRFKTNRTLQKHASNHQKKYACKSCSYVSKTTTQAKQHQRWHKGVTYKCQYCDEVSTKWTSYLSHVRIKHPSEFVCDVCGYSYVSKLGLAMHRTMMHKDVPEMKADGESNKGPYCSECDVHFVSEEGYKRHLVTSVKHITSSNFENGCRACGEAFSTAEELRLHHRREHARKRPRNYGKKPTAIRFPTNCDHCSEEILNARQYWAHFRRAHPDKNYPIQKDYVCDVCGKSFRGNAFLVYHKRTHQEERTFKCSQCPKAFFNRTNLLMHERTHSDVRPYSCTVCFKAFKCKGALDRHFRSHTGVKPYECEVCGKAFGQSNSRKLHVRTVHLKQPAPYVSRARLERRNKGRDVASFMC</sequence>
<evidence type="ECO:0000256" key="8">
    <source>
        <dbReference type="PROSITE-ProRule" id="PRU01263"/>
    </source>
</evidence>
<dbReference type="Proteomes" id="UP001153292">
    <property type="component" value="Chromosome 14"/>
</dbReference>
<feature type="binding site" evidence="8">
    <location>
        <position position="10"/>
    </location>
    <ligand>
        <name>Zn(2+)</name>
        <dbReference type="ChEBI" id="CHEBI:29105"/>
    </ligand>
</feature>
<dbReference type="PANTHER" id="PTHR24376">
    <property type="entry name" value="ZINC FINGER PROTEIN"/>
    <property type="match status" value="1"/>
</dbReference>
<organism evidence="12 13">
    <name type="scientific">Chilo suppressalis</name>
    <name type="common">Asiatic rice borer moth</name>
    <dbReference type="NCBI Taxonomy" id="168631"/>
    <lineage>
        <taxon>Eukaryota</taxon>
        <taxon>Metazoa</taxon>
        <taxon>Ecdysozoa</taxon>
        <taxon>Arthropoda</taxon>
        <taxon>Hexapoda</taxon>
        <taxon>Insecta</taxon>
        <taxon>Pterygota</taxon>
        <taxon>Neoptera</taxon>
        <taxon>Endopterygota</taxon>
        <taxon>Lepidoptera</taxon>
        <taxon>Glossata</taxon>
        <taxon>Ditrysia</taxon>
        <taxon>Pyraloidea</taxon>
        <taxon>Crambidae</taxon>
        <taxon>Crambinae</taxon>
        <taxon>Chilo</taxon>
    </lineage>
</organism>
<feature type="domain" description="C2H2-type" evidence="10">
    <location>
        <begin position="653"/>
        <end position="681"/>
    </location>
</feature>
<feature type="domain" description="C2H2-type" evidence="10">
    <location>
        <begin position="625"/>
        <end position="652"/>
    </location>
</feature>
<feature type="compositionally biased region" description="Basic residues" evidence="9">
    <location>
        <begin position="190"/>
        <end position="207"/>
    </location>
</feature>
<evidence type="ECO:0000256" key="7">
    <source>
        <dbReference type="PROSITE-ProRule" id="PRU00042"/>
    </source>
</evidence>
<evidence type="ECO:0000313" key="12">
    <source>
        <dbReference type="EMBL" id="CAH2982290.1"/>
    </source>
</evidence>
<feature type="domain" description="C2H2-type" evidence="10">
    <location>
        <begin position="493"/>
        <end position="521"/>
    </location>
</feature>
<evidence type="ECO:0000259" key="11">
    <source>
        <dbReference type="PROSITE" id="PS51915"/>
    </source>
</evidence>
<evidence type="ECO:0000256" key="5">
    <source>
        <dbReference type="ARBA" id="ARBA00022833"/>
    </source>
</evidence>
<dbReference type="PANTHER" id="PTHR24376:SF235">
    <property type="entry name" value="C2H2-TYPE DOMAIN-CONTAINING PROTEIN"/>
    <property type="match status" value="1"/>
</dbReference>
<dbReference type="SMART" id="SM00868">
    <property type="entry name" value="zf-AD"/>
    <property type="match status" value="1"/>
</dbReference>
<feature type="binding site" evidence="8">
    <location>
        <position position="47"/>
    </location>
    <ligand>
        <name>Zn(2+)</name>
        <dbReference type="ChEBI" id="CHEBI:29105"/>
    </ligand>
</feature>
<evidence type="ECO:0000313" key="13">
    <source>
        <dbReference type="Proteomes" id="UP001153292"/>
    </source>
</evidence>
<feature type="region of interest" description="Disordered" evidence="9">
    <location>
        <begin position="238"/>
        <end position="276"/>
    </location>
</feature>
<evidence type="ECO:0000259" key="10">
    <source>
        <dbReference type="PROSITE" id="PS50157"/>
    </source>
</evidence>
<feature type="binding site" evidence="8">
    <location>
        <position position="7"/>
    </location>
    <ligand>
        <name>Zn(2+)</name>
        <dbReference type="ChEBI" id="CHEBI:29105"/>
    </ligand>
</feature>
<dbReference type="PROSITE" id="PS00028">
    <property type="entry name" value="ZINC_FINGER_C2H2_1"/>
    <property type="match status" value="8"/>
</dbReference>
<feature type="domain" description="C2H2-type" evidence="10">
    <location>
        <begin position="421"/>
        <end position="449"/>
    </location>
</feature>
<dbReference type="SUPFAM" id="SSF57716">
    <property type="entry name" value="Glucocorticoid receptor-like (DNA-binding domain)"/>
    <property type="match status" value="1"/>
</dbReference>
<keyword evidence="2 8" id="KW-0479">Metal-binding</keyword>
<dbReference type="SMART" id="SM00355">
    <property type="entry name" value="ZnF_C2H2"/>
    <property type="match status" value="12"/>
</dbReference>
<keyword evidence="4 7" id="KW-0863">Zinc-finger</keyword>
<proteinExistence type="predicted"/>
<comment type="subcellular location">
    <subcellularLocation>
        <location evidence="1">Nucleus</location>
    </subcellularLocation>
</comment>
<accession>A0ABN8L651</accession>
<name>A0ABN8L651_CHISP</name>
<evidence type="ECO:0000256" key="9">
    <source>
        <dbReference type="SAM" id="MobiDB-lite"/>
    </source>
</evidence>